<evidence type="ECO:0000313" key="2">
    <source>
        <dbReference type="EMBL" id="TQJ05279.1"/>
    </source>
</evidence>
<dbReference type="Gene3D" id="3.40.50.150">
    <property type="entry name" value="Vaccinia Virus protein VP39"/>
    <property type="match status" value="1"/>
</dbReference>
<dbReference type="SUPFAM" id="SSF53335">
    <property type="entry name" value="S-adenosyl-L-methionine-dependent methyltransferases"/>
    <property type="match status" value="1"/>
</dbReference>
<dbReference type="Pfam" id="PF08242">
    <property type="entry name" value="Methyltransf_12"/>
    <property type="match status" value="1"/>
</dbReference>
<dbReference type="GO" id="GO:0032259">
    <property type="term" value="P:methylation"/>
    <property type="evidence" value="ECO:0007669"/>
    <property type="project" value="UniProtKB-KW"/>
</dbReference>
<dbReference type="InterPro" id="IPR013217">
    <property type="entry name" value="Methyltransf_12"/>
</dbReference>
<proteinExistence type="predicted"/>
<keyword evidence="2" id="KW-0808">Transferase</keyword>
<keyword evidence="2" id="KW-0489">Methyltransferase</keyword>
<comment type="caution">
    <text evidence="2">The sequence shown here is derived from an EMBL/GenBank/DDBJ whole genome shotgun (WGS) entry which is preliminary data.</text>
</comment>
<gene>
    <name evidence="2" type="ORF">FB471_5107</name>
</gene>
<name>A0A542DQ99_AMYCI</name>
<sequence length="416" mass="45097">MPRSDPHHVTESLLTMSKLAEGRYGRPDRHPRAAEFAKLRAAIVDERVRELFPLRFLAANETFARLVDATAYRILMSIGALPPANGITVQQARKELSIPWRRTVPLRFMYEKLAESGILARQDGRYFPGTVTVEEFDAVATELAERAPGAEAAAEILRTLVDEAERYFRAEATGDEILFAPDKLPLWPRYFSNDNLLYAINNTVGAEALSRVVPAGGGALEILEIGGGCGSAAEQALRTLGSGVTRYRFTEVAETFARHGERAARAAAAPSTTVESARLDMTVPWAEQGVEPGTFDLVYSVNCFHVAPDLDFVVAEAAKALKPGGTVVVSECIRPTKLARPIHAEIIFDFLDSFTDVATDPVRRPTHGFLTPAAWRATFEAAGLGDVTLLPDVDAVAEAYPDFVVGAVLAGKDTSA</sequence>
<dbReference type="CDD" id="cd02440">
    <property type="entry name" value="AdoMet_MTases"/>
    <property type="match status" value="1"/>
</dbReference>
<protein>
    <submittedName>
        <fullName evidence="2">Methyltransferase family protein</fullName>
    </submittedName>
</protein>
<organism evidence="2 3">
    <name type="scientific">Amycolatopsis cihanbeyliensis</name>
    <dbReference type="NCBI Taxonomy" id="1128664"/>
    <lineage>
        <taxon>Bacteria</taxon>
        <taxon>Bacillati</taxon>
        <taxon>Actinomycetota</taxon>
        <taxon>Actinomycetes</taxon>
        <taxon>Pseudonocardiales</taxon>
        <taxon>Pseudonocardiaceae</taxon>
        <taxon>Amycolatopsis</taxon>
    </lineage>
</organism>
<feature type="domain" description="Methyltransferase type 12" evidence="1">
    <location>
        <begin position="223"/>
        <end position="326"/>
    </location>
</feature>
<dbReference type="GO" id="GO:0008168">
    <property type="term" value="F:methyltransferase activity"/>
    <property type="evidence" value="ECO:0007669"/>
    <property type="project" value="UniProtKB-KW"/>
</dbReference>
<evidence type="ECO:0000313" key="3">
    <source>
        <dbReference type="Proteomes" id="UP000320876"/>
    </source>
</evidence>
<accession>A0A542DQ99</accession>
<dbReference type="AlphaFoldDB" id="A0A542DQ99"/>
<reference evidence="2 3" key="1">
    <citation type="submission" date="2019-06" db="EMBL/GenBank/DDBJ databases">
        <title>Sequencing the genomes of 1000 actinobacteria strains.</title>
        <authorList>
            <person name="Klenk H.-P."/>
        </authorList>
    </citation>
    <scope>NUCLEOTIDE SEQUENCE [LARGE SCALE GENOMIC DNA]</scope>
    <source>
        <strain evidence="2 3">DSM 45679</strain>
    </source>
</reference>
<dbReference type="EMBL" id="VFML01000001">
    <property type="protein sequence ID" value="TQJ05279.1"/>
    <property type="molecule type" value="Genomic_DNA"/>
</dbReference>
<dbReference type="Proteomes" id="UP000320876">
    <property type="component" value="Unassembled WGS sequence"/>
</dbReference>
<keyword evidence="3" id="KW-1185">Reference proteome</keyword>
<evidence type="ECO:0000259" key="1">
    <source>
        <dbReference type="Pfam" id="PF08242"/>
    </source>
</evidence>
<dbReference type="InterPro" id="IPR029063">
    <property type="entry name" value="SAM-dependent_MTases_sf"/>
</dbReference>